<dbReference type="GO" id="GO:0003746">
    <property type="term" value="F:translation elongation factor activity"/>
    <property type="evidence" value="ECO:0007669"/>
    <property type="project" value="UniProtKB-UniRule"/>
</dbReference>
<keyword evidence="8 11" id="KW-0648">Protein biosynthesis</keyword>
<dbReference type="NCBIfam" id="NF009373">
    <property type="entry name" value="PRK12736.1"/>
    <property type="match status" value="1"/>
</dbReference>
<dbReference type="InterPro" id="IPR004160">
    <property type="entry name" value="Transl_elong_EFTu/EF1A_C"/>
</dbReference>
<feature type="binding site" evidence="11">
    <location>
        <position position="26"/>
    </location>
    <ligand>
        <name>Mg(2+)</name>
        <dbReference type="ChEBI" id="CHEBI:18420"/>
    </ligand>
</feature>
<keyword evidence="9 11" id="KW-0342">GTP-binding</keyword>
<keyword evidence="5 11" id="KW-0251">Elongation factor</keyword>
<keyword evidence="3 11" id="KW-0479">Metal-binding</keyword>
<dbReference type="FunFam" id="3.40.50.300:FF:000576">
    <property type="entry name" value="Elongation factor Tu"/>
    <property type="match status" value="1"/>
</dbReference>
<reference evidence="13 14" key="1">
    <citation type="submission" date="2009-03" db="EMBL/GenBank/DDBJ databases">
        <authorList>
            <person name="Fraser-Liggett C.M."/>
            <person name="Mongodin E.F."/>
            <person name="Casjens B."/>
            <person name="Dunn J."/>
            <person name="Luft B."/>
            <person name="Qiu W."/>
            <person name="Schutzer S."/>
            <person name="Sebastian Y."/>
        </authorList>
    </citation>
    <scope>NUCLEOTIDE SEQUENCE [LARGE SCALE GENOMIC DNA]</scope>
    <source>
        <strain evidence="13 14">118a</strain>
    </source>
</reference>
<dbReference type="CDD" id="cd01884">
    <property type="entry name" value="EF_Tu"/>
    <property type="match status" value="1"/>
</dbReference>
<comment type="similarity">
    <text evidence="11">Belongs to the TRAFAC class translation factor GTPase superfamily. Classic translation factor GTPase family. EF-Tu/EF-1A subfamily.</text>
</comment>
<dbReference type="NCBIfam" id="TIGR00231">
    <property type="entry name" value="small_GTP"/>
    <property type="match status" value="1"/>
</dbReference>
<protein>
    <recommendedName>
        <fullName evidence="10 11">Elongation factor Tu</fullName>
        <shortName evidence="11">EF-Tu</shortName>
        <ecNumber evidence="11">3.6.5.3</ecNumber>
    </recommendedName>
</protein>
<dbReference type="CDD" id="cd03707">
    <property type="entry name" value="EFTU_III"/>
    <property type="match status" value="1"/>
</dbReference>
<dbReference type="InterPro" id="IPR005225">
    <property type="entry name" value="Small_GTP-bd"/>
</dbReference>
<dbReference type="Proteomes" id="UP000006208">
    <property type="component" value="Unassembled WGS sequence"/>
</dbReference>
<dbReference type="GeneID" id="56567911"/>
<dbReference type="SUPFAM" id="SSF50465">
    <property type="entry name" value="EF-Tu/eEF-1alpha/eIF2-gamma C-terminal domain"/>
    <property type="match status" value="1"/>
</dbReference>
<dbReference type="SUPFAM" id="SSF52540">
    <property type="entry name" value="P-loop containing nucleoside triphosphate hydrolases"/>
    <property type="match status" value="1"/>
</dbReference>
<dbReference type="FunFam" id="2.40.30.10:FF:000001">
    <property type="entry name" value="Elongation factor Tu"/>
    <property type="match status" value="1"/>
</dbReference>
<gene>
    <name evidence="11 13" type="primary">tuf</name>
    <name evidence="13" type="ORF">BBU118A_0488</name>
</gene>
<dbReference type="SMR" id="A0A7U8EYQ0"/>
<keyword evidence="2 11" id="KW-0963">Cytoplasm</keyword>
<dbReference type="NCBIfam" id="TIGR00485">
    <property type="entry name" value="EF-Tu"/>
    <property type="match status" value="1"/>
</dbReference>
<proteinExistence type="inferred from homology"/>
<comment type="function">
    <text evidence="11">GTP hydrolase that promotes the GTP-dependent binding of aminoacyl-tRNA to the A-site of ribosomes during protein biosynthesis.</text>
</comment>
<dbReference type="InterPro" id="IPR009001">
    <property type="entry name" value="Transl_elong_EF1A/Init_IF2_C"/>
</dbReference>
<dbReference type="Gene3D" id="2.40.30.10">
    <property type="entry name" value="Translation factors"/>
    <property type="match status" value="2"/>
</dbReference>
<dbReference type="InterPro" id="IPR004161">
    <property type="entry name" value="EFTu-like_2"/>
</dbReference>
<feature type="binding site" evidence="11">
    <location>
        <begin position="137"/>
        <end position="140"/>
    </location>
    <ligand>
        <name>GTP</name>
        <dbReference type="ChEBI" id="CHEBI:37565"/>
    </ligand>
</feature>
<dbReference type="SUPFAM" id="SSF50447">
    <property type="entry name" value="Translation proteins"/>
    <property type="match status" value="1"/>
</dbReference>
<dbReference type="InterPro" id="IPR050055">
    <property type="entry name" value="EF-Tu_GTPase"/>
</dbReference>
<feature type="binding site" evidence="11">
    <location>
        <begin position="19"/>
        <end position="26"/>
    </location>
    <ligand>
        <name>GTP</name>
        <dbReference type="ChEBI" id="CHEBI:37565"/>
    </ligand>
</feature>
<comment type="subunit">
    <text evidence="1 11">Monomer.</text>
</comment>
<dbReference type="RefSeq" id="WP_002657015.1">
    <property type="nucleotide sequence ID" value="NZ_ABGI02000001.1"/>
</dbReference>
<dbReference type="EMBL" id="ABGI02000001">
    <property type="protein sequence ID" value="EEG99360.1"/>
    <property type="molecule type" value="Genomic_DNA"/>
</dbReference>
<dbReference type="GO" id="GO:0003924">
    <property type="term" value="F:GTPase activity"/>
    <property type="evidence" value="ECO:0007669"/>
    <property type="project" value="UniProtKB-UniRule"/>
</dbReference>
<name>A0A7U8EYQ0_BORBG</name>
<evidence type="ECO:0000259" key="12">
    <source>
        <dbReference type="PROSITE" id="PS51722"/>
    </source>
</evidence>
<keyword evidence="7 11" id="KW-0460">Magnesium</keyword>
<dbReference type="InterPro" id="IPR033720">
    <property type="entry name" value="EFTU_2"/>
</dbReference>
<dbReference type="Pfam" id="PF03143">
    <property type="entry name" value="GTP_EFTU_D3"/>
    <property type="match status" value="1"/>
</dbReference>
<dbReference type="EC" id="3.6.5.3" evidence="11"/>
<dbReference type="NCBIfam" id="NF000766">
    <property type="entry name" value="PRK00049.1"/>
    <property type="match status" value="1"/>
</dbReference>
<dbReference type="InterPro" id="IPR041709">
    <property type="entry name" value="EF-Tu_GTP-bd"/>
</dbReference>
<dbReference type="Gene3D" id="3.40.50.300">
    <property type="entry name" value="P-loop containing nucleotide triphosphate hydrolases"/>
    <property type="match status" value="1"/>
</dbReference>
<comment type="caution">
    <text evidence="13">The sequence shown here is derived from an EMBL/GenBank/DDBJ whole genome shotgun (WGS) entry which is preliminary data.</text>
</comment>
<dbReference type="InterPro" id="IPR031157">
    <property type="entry name" value="G_TR_CS"/>
</dbReference>
<dbReference type="InterPro" id="IPR009000">
    <property type="entry name" value="Transl_B-barrel_sf"/>
</dbReference>
<accession>A0A7U8EYQ0</accession>
<dbReference type="Pfam" id="PF00009">
    <property type="entry name" value="GTP_EFTU"/>
    <property type="match status" value="1"/>
</dbReference>
<organism evidence="13 14">
    <name type="scientific">Borreliella burgdorferi 118a</name>
    <dbReference type="NCBI Taxonomy" id="476210"/>
    <lineage>
        <taxon>Bacteria</taxon>
        <taxon>Pseudomonadati</taxon>
        <taxon>Spirochaetota</taxon>
        <taxon>Spirochaetia</taxon>
        <taxon>Spirochaetales</taxon>
        <taxon>Borreliaceae</taxon>
        <taxon>Borreliella</taxon>
    </lineage>
</organism>
<feature type="domain" description="Tr-type G" evidence="12">
    <location>
        <begin position="10"/>
        <end position="205"/>
    </location>
</feature>
<evidence type="ECO:0000256" key="5">
    <source>
        <dbReference type="ARBA" id="ARBA00022768"/>
    </source>
</evidence>
<evidence type="ECO:0000256" key="8">
    <source>
        <dbReference type="ARBA" id="ARBA00022917"/>
    </source>
</evidence>
<dbReference type="Pfam" id="PF03144">
    <property type="entry name" value="GTP_EFTU_D2"/>
    <property type="match status" value="1"/>
</dbReference>
<comment type="subcellular location">
    <subcellularLocation>
        <location evidence="11">Cytoplasm</location>
    </subcellularLocation>
</comment>
<evidence type="ECO:0000256" key="6">
    <source>
        <dbReference type="ARBA" id="ARBA00022801"/>
    </source>
</evidence>
<comment type="catalytic activity">
    <reaction evidence="11">
        <text>GTP + H2O = GDP + phosphate + H(+)</text>
        <dbReference type="Rhea" id="RHEA:19669"/>
        <dbReference type="ChEBI" id="CHEBI:15377"/>
        <dbReference type="ChEBI" id="CHEBI:15378"/>
        <dbReference type="ChEBI" id="CHEBI:37565"/>
        <dbReference type="ChEBI" id="CHEBI:43474"/>
        <dbReference type="ChEBI" id="CHEBI:58189"/>
        <dbReference type="EC" id="3.6.5.3"/>
    </reaction>
</comment>
<evidence type="ECO:0000256" key="3">
    <source>
        <dbReference type="ARBA" id="ARBA00022723"/>
    </source>
</evidence>
<dbReference type="PANTHER" id="PTHR43721:SF22">
    <property type="entry name" value="ELONGATION FACTOR TU, MITOCHONDRIAL"/>
    <property type="match status" value="1"/>
</dbReference>
<evidence type="ECO:0000256" key="7">
    <source>
        <dbReference type="ARBA" id="ARBA00022842"/>
    </source>
</evidence>
<evidence type="ECO:0000256" key="1">
    <source>
        <dbReference type="ARBA" id="ARBA00011245"/>
    </source>
</evidence>
<feature type="binding site" evidence="11">
    <location>
        <begin position="82"/>
        <end position="86"/>
    </location>
    <ligand>
        <name>GTP</name>
        <dbReference type="ChEBI" id="CHEBI:37565"/>
    </ligand>
</feature>
<evidence type="ECO:0000256" key="4">
    <source>
        <dbReference type="ARBA" id="ARBA00022741"/>
    </source>
</evidence>
<dbReference type="AlphaFoldDB" id="A0A7U8EYQ0"/>
<dbReference type="PROSITE" id="PS00301">
    <property type="entry name" value="G_TR_1"/>
    <property type="match status" value="1"/>
</dbReference>
<evidence type="ECO:0000313" key="14">
    <source>
        <dbReference type="Proteomes" id="UP000006208"/>
    </source>
</evidence>
<dbReference type="InterPro" id="IPR027417">
    <property type="entry name" value="P-loop_NTPase"/>
</dbReference>
<evidence type="ECO:0000313" key="13">
    <source>
        <dbReference type="EMBL" id="EEG99360.1"/>
    </source>
</evidence>
<dbReference type="GO" id="GO:0000287">
    <property type="term" value="F:magnesium ion binding"/>
    <property type="evidence" value="ECO:0007669"/>
    <property type="project" value="UniProtKB-UniRule"/>
</dbReference>
<dbReference type="NCBIfam" id="NF009372">
    <property type="entry name" value="PRK12735.1"/>
    <property type="match status" value="1"/>
</dbReference>
<sequence>MAKEVFQRTKPHMNVGTIGHVDHGKTTLTAAISIYCSKLNKDAKALKYEDIDNAPEEKARGITINARHIEYETANRHYAHVDCPGHADYIKNMITGAAQMDAAILLVAADSGAEPQTKEHLLLAQRMGIKKIIVFLNKLDLADPELVELVEVEVLELVEKYGFSADTPIIKGSAFGAMSNPEDPESTKCVKELLESMDNYFDLPERDIDKPFLLAVEDVFSISGRGTVATGRIERGIIKVGQEVEIVGIKETRKTTVTGVEMFQKILEQGQAGDNVGLLLRGVDKKDIERGQVLSAPGTITPHKKFKASIYCLTKEEGGRHKPFFPGYRPQFFFRTTDVTGVVALEGKEMVMPGDNVDIIVELISSIAMDKNVEFAVREGGRTVASGRILEILE</sequence>
<dbReference type="PRINTS" id="PR00315">
    <property type="entry name" value="ELONGATNFCT"/>
</dbReference>
<evidence type="ECO:0000256" key="11">
    <source>
        <dbReference type="HAMAP-Rule" id="MF_00118"/>
    </source>
</evidence>
<keyword evidence="6 11" id="KW-0378">Hydrolase</keyword>
<evidence type="ECO:0000256" key="9">
    <source>
        <dbReference type="ARBA" id="ARBA00023134"/>
    </source>
</evidence>
<dbReference type="PROSITE" id="PS51722">
    <property type="entry name" value="G_TR_2"/>
    <property type="match status" value="1"/>
</dbReference>
<keyword evidence="4 11" id="KW-0547">Nucleotide-binding</keyword>
<dbReference type="HAMAP" id="MF_00118_B">
    <property type="entry name" value="EF_Tu_B"/>
    <property type="match status" value="1"/>
</dbReference>
<dbReference type="CDD" id="cd03697">
    <property type="entry name" value="EFTU_II"/>
    <property type="match status" value="1"/>
</dbReference>
<evidence type="ECO:0000256" key="10">
    <source>
        <dbReference type="ARBA" id="ARBA00029554"/>
    </source>
</evidence>
<dbReference type="GO" id="GO:0005525">
    <property type="term" value="F:GTP binding"/>
    <property type="evidence" value="ECO:0007669"/>
    <property type="project" value="UniProtKB-UniRule"/>
</dbReference>
<dbReference type="InterPro" id="IPR000795">
    <property type="entry name" value="T_Tr_GTP-bd_dom"/>
</dbReference>
<dbReference type="InterPro" id="IPR004541">
    <property type="entry name" value="Transl_elong_EFTu/EF1A_bac/org"/>
</dbReference>
<evidence type="ECO:0000256" key="2">
    <source>
        <dbReference type="ARBA" id="ARBA00022490"/>
    </source>
</evidence>
<dbReference type="PANTHER" id="PTHR43721">
    <property type="entry name" value="ELONGATION FACTOR TU-RELATED"/>
    <property type="match status" value="1"/>
</dbReference>
<dbReference type="GO" id="GO:0005737">
    <property type="term" value="C:cytoplasm"/>
    <property type="evidence" value="ECO:0007669"/>
    <property type="project" value="UniProtKB-SubCell"/>
</dbReference>